<accession>A0ABP2KQW7</accession>
<name>A0ABP2KQW7_9BACE</name>
<dbReference type="EMBL" id="AFBM01000019">
    <property type="protein sequence ID" value="EGF51725.1"/>
    <property type="molecule type" value="Genomic_DNA"/>
</dbReference>
<organism evidence="1 2">
    <name type="scientific">Bacteroides clarus YIT 12056</name>
    <dbReference type="NCBI Taxonomy" id="762984"/>
    <lineage>
        <taxon>Bacteria</taxon>
        <taxon>Pseudomonadati</taxon>
        <taxon>Bacteroidota</taxon>
        <taxon>Bacteroidia</taxon>
        <taxon>Bacteroidales</taxon>
        <taxon>Bacteroidaceae</taxon>
        <taxon>Bacteroides</taxon>
    </lineage>
</organism>
<evidence type="ECO:0000313" key="2">
    <source>
        <dbReference type="Proteomes" id="UP000010321"/>
    </source>
</evidence>
<feature type="non-terminal residue" evidence="1">
    <location>
        <position position="1"/>
    </location>
</feature>
<keyword evidence="2" id="KW-1185">Reference proteome</keyword>
<proteinExistence type="predicted"/>
<gene>
    <name evidence="1" type="ORF">HMPREF9445_01729</name>
</gene>
<evidence type="ECO:0000313" key="1">
    <source>
        <dbReference type="EMBL" id="EGF51725.1"/>
    </source>
</evidence>
<comment type="caution">
    <text evidence="1">The sequence shown here is derived from an EMBL/GenBank/DDBJ whole genome shotgun (WGS) entry which is preliminary data.</text>
</comment>
<dbReference type="Proteomes" id="UP000010321">
    <property type="component" value="Unassembled WGS sequence"/>
</dbReference>
<reference evidence="1 2" key="1">
    <citation type="submission" date="2011-02" db="EMBL/GenBank/DDBJ databases">
        <authorList>
            <person name="Weinstock G."/>
            <person name="Sodergren E."/>
            <person name="Clifton S."/>
            <person name="Fulton L."/>
            <person name="Fulton B."/>
            <person name="Courtney L."/>
            <person name="Fronick C."/>
            <person name="Harrison M."/>
            <person name="Strong C."/>
            <person name="Farmer C."/>
            <person name="Delahaunty K."/>
            <person name="Markovic C."/>
            <person name="Hall O."/>
            <person name="Minx P."/>
            <person name="Tomlinson C."/>
            <person name="Mitreva M."/>
            <person name="Hou S."/>
            <person name="Chen J."/>
            <person name="Wollam A."/>
            <person name="Pepin K.H."/>
            <person name="Johnson M."/>
            <person name="Bhonagiri V."/>
            <person name="Zhang X."/>
            <person name="Suruliraj S."/>
            <person name="Warren W."/>
            <person name="Chinwalla A."/>
            <person name="Mardis E.R."/>
            <person name="Wilson R.K."/>
        </authorList>
    </citation>
    <scope>NUCLEOTIDE SEQUENCE [LARGE SCALE GENOMIC DNA]</scope>
    <source>
        <strain evidence="1 2">YIT 12056</strain>
    </source>
</reference>
<sequence>SFCKQCFLVFIRKRHQQNGQGASNKQEYESPVPACHFGYIAENHIGKDGCSEEVPEELGTGIKGDRI</sequence>
<protein>
    <submittedName>
        <fullName evidence="1">Conserved domain protein</fullName>
    </submittedName>
</protein>